<dbReference type="Proteomes" id="UP000011996">
    <property type="component" value="Unassembled WGS sequence"/>
</dbReference>
<evidence type="ECO:0000259" key="4">
    <source>
        <dbReference type="Pfam" id="PF13229"/>
    </source>
</evidence>
<evidence type="ECO:0000313" key="6">
    <source>
        <dbReference type="Proteomes" id="UP000011996"/>
    </source>
</evidence>
<keyword evidence="2" id="KW-0472">Membrane</keyword>
<evidence type="ECO:0000256" key="2">
    <source>
        <dbReference type="SAM" id="Phobius"/>
    </source>
</evidence>
<gene>
    <name evidence="5" type="ORF">RESH_01505</name>
</gene>
<reference evidence="5 6" key="1">
    <citation type="journal article" date="2013" name="Mar. Genomics">
        <title>Expression of sulfatases in Rhodopirellula baltica and the diversity of sulfatases in the genus Rhodopirellula.</title>
        <authorList>
            <person name="Wegner C.E."/>
            <person name="Richter-Heitmann T."/>
            <person name="Klindworth A."/>
            <person name="Klockow C."/>
            <person name="Richter M."/>
            <person name="Achstetter T."/>
            <person name="Glockner F.O."/>
            <person name="Harder J."/>
        </authorList>
    </citation>
    <scope>NUCLEOTIDE SEQUENCE [LARGE SCALE GENOMIC DNA]</scope>
    <source>
        <strain evidence="5 6">SH398</strain>
    </source>
</reference>
<organism evidence="5 6">
    <name type="scientific">Rhodopirellula europaea SH398</name>
    <dbReference type="NCBI Taxonomy" id="1263868"/>
    <lineage>
        <taxon>Bacteria</taxon>
        <taxon>Pseudomonadati</taxon>
        <taxon>Planctomycetota</taxon>
        <taxon>Planctomycetia</taxon>
        <taxon>Pirellulales</taxon>
        <taxon>Pirellulaceae</taxon>
        <taxon>Rhodopirellula</taxon>
    </lineage>
</organism>
<evidence type="ECO:0000313" key="5">
    <source>
        <dbReference type="EMBL" id="EMI27944.1"/>
    </source>
</evidence>
<feature type="domain" description="Periplasmic copper-binding protein NosD beta helix" evidence="3">
    <location>
        <begin position="335"/>
        <end position="473"/>
    </location>
</feature>
<keyword evidence="2" id="KW-1133">Transmembrane helix</keyword>
<feature type="region of interest" description="Disordered" evidence="1">
    <location>
        <begin position="1"/>
        <end position="41"/>
    </location>
</feature>
<proteinExistence type="predicted"/>
<evidence type="ECO:0000259" key="3">
    <source>
        <dbReference type="Pfam" id="PF05048"/>
    </source>
</evidence>
<dbReference type="Pfam" id="PF13229">
    <property type="entry name" value="Beta_helix"/>
    <property type="match status" value="1"/>
</dbReference>
<evidence type="ECO:0000256" key="1">
    <source>
        <dbReference type="SAM" id="MobiDB-lite"/>
    </source>
</evidence>
<feature type="transmembrane region" description="Helical" evidence="2">
    <location>
        <begin position="57"/>
        <end position="77"/>
    </location>
</feature>
<feature type="domain" description="Right handed beta helix" evidence="4">
    <location>
        <begin position="175"/>
        <end position="302"/>
    </location>
</feature>
<name>M5SNW3_9BACT</name>
<protein>
    <submittedName>
        <fullName evidence="5">Pre-neck appendage protein</fullName>
    </submittedName>
</protein>
<dbReference type="SUPFAM" id="SSF51126">
    <property type="entry name" value="Pectin lyase-like"/>
    <property type="match status" value="1"/>
</dbReference>
<dbReference type="InterPro" id="IPR012334">
    <property type="entry name" value="Pectin_lyas_fold"/>
</dbReference>
<dbReference type="SMART" id="SM00710">
    <property type="entry name" value="PbH1"/>
    <property type="match status" value="8"/>
</dbReference>
<comment type="caution">
    <text evidence="5">The sequence shown here is derived from an EMBL/GenBank/DDBJ whole genome shotgun (WGS) entry which is preliminary data.</text>
</comment>
<sequence length="493" mass="52929">MASGDRLNPGITAVRRGTEPTGGNQLSENARLAGPTSHNRERTTMNRLPARRVSRTLFLTSLAAFSVCSFAILPVVYAADPVGDGIADDTTAIQQWIDDEQDVNLPAGTYRITRPLRVDLKSTGSIAFKGMGRVRIVMAGPGPAIQVVGTHAGTADPKTVTGEVWDRQNALIVSDLEIVGEHPDADGIELSGTMQPTLHNLTIRKSRHAIHLVDRNRNVIVSDCHLYENSGAGLFLDAVNLHQINVTGSHISYNAEGGIVSRDGNVRNLHITGCDIEGNMGPADAASSANVWLVSGSGSIGEVAITGCTIQHTHQGKDSANIRIDLHSEPVKGTEERRHGNVTISGNIMSDAQVNIHLRHLRSATVTGNTLWQGFHSNIVMEHCEAVTLASNAMDRNPRYHLGRNSVAKHGVQLIDCRDCVLSANVIRGVSERPAVLEMTRCHSILVQGGLLSDDTVPAILAVECSDCLIQNNITRGGESPIVLRDCKGMRTD</sequence>
<dbReference type="STRING" id="1263868.RESH_01505"/>
<dbReference type="InterPro" id="IPR007742">
    <property type="entry name" value="NosD_dom"/>
</dbReference>
<dbReference type="PATRIC" id="fig|1263868.3.peg.1620"/>
<dbReference type="InterPro" id="IPR039448">
    <property type="entry name" value="Beta_helix"/>
</dbReference>
<dbReference type="EMBL" id="ANOF01000054">
    <property type="protein sequence ID" value="EMI27944.1"/>
    <property type="molecule type" value="Genomic_DNA"/>
</dbReference>
<keyword evidence="2" id="KW-0812">Transmembrane</keyword>
<dbReference type="Gene3D" id="2.160.20.10">
    <property type="entry name" value="Single-stranded right-handed beta-helix, Pectin lyase-like"/>
    <property type="match status" value="1"/>
</dbReference>
<dbReference type="Pfam" id="PF05048">
    <property type="entry name" value="NosD"/>
    <property type="match status" value="1"/>
</dbReference>
<dbReference type="InterPro" id="IPR006626">
    <property type="entry name" value="PbH1"/>
</dbReference>
<dbReference type="AlphaFoldDB" id="M5SNW3"/>
<dbReference type="InterPro" id="IPR011050">
    <property type="entry name" value="Pectin_lyase_fold/virulence"/>
</dbReference>
<accession>M5SNW3</accession>